<dbReference type="PANTHER" id="PTHR43479">
    <property type="entry name" value="ACREF/ENVCD OPERON REPRESSOR-RELATED"/>
    <property type="match status" value="1"/>
</dbReference>
<gene>
    <name evidence="4" type="ORF">BCR21_08055</name>
</gene>
<reference evidence="5" key="1">
    <citation type="submission" date="2016-09" db="EMBL/GenBank/DDBJ databases">
        <authorList>
            <person name="Gulvik C.A."/>
        </authorList>
    </citation>
    <scope>NUCLEOTIDE SEQUENCE [LARGE SCALE GENOMIC DNA]</scope>
    <source>
        <strain evidence="5">DSM 23328</strain>
    </source>
</reference>
<evidence type="ECO:0000256" key="1">
    <source>
        <dbReference type="ARBA" id="ARBA00023125"/>
    </source>
</evidence>
<feature type="DNA-binding region" description="H-T-H motif" evidence="2">
    <location>
        <begin position="32"/>
        <end position="51"/>
    </location>
</feature>
<accession>A0A1E5GIV2</accession>
<dbReference type="SUPFAM" id="SSF46689">
    <property type="entry name" value="Homeodomain-like"/>
    <property type="match status" value="1"/>
</dbReference>
<dbReference type="InterPro" id="IPR050624">
    <property type="entry name" value="HTH-type_Tx_Regulator"/>
</dbReference>
<protein>
    <recommendedName>
        <fullName evidence="3">HTH tetR-type domain-containing protein</fullName>
    </recommendedName>
</protein>
<dbReference type="PROSITE" id="PS50977">
    <property type="entry name" value="HTH_TETR_2"/>
    <property type="match status" value="1"/>
</dbReference>
<dbReference type="EMBL" id="MIJZ01000012">
    <property type="protein sequence ID" value="OEG12180.1"/>
    <property type="molecule type" value="Genomic_DNA"/>
</dbReference>
<comment type="caution">
    <text evidence="4">The sequence shown here is derived from an EMBL/GenBank/DDBJ whole genome shotgun (WGS) entry which is preliminary data.</text>
</comment>
<dbReference type="STRING" id="903984.BCR21_08055"/>
<evidence type="ECO:0000313" key="5">
    <source>
        <dbReference type="Proteomes" id="UP000094068"/>
    </source>
</evidence>
<dbReference type="InterPro" id="IPR009057">
    <property type="entry name" value="Homeodomain-like_sf"/>
</dbReference>
<dbReference type="RefSeq" id="WP_069646008.1">
    <property type="nucleotide sequence ID" value="NZ_MIJZ01000012.1"/>
</dbReference>
<evidence type="ECO:0000313" key="4">
    <source>
        <dbReference type="EMBL" id="OEG12180.1"/>
    </source>
</evidence>
<dbReference type="Pfam" id="PF00440">
    <property type="entry name" value="TetR_N"/>
    <property type="match status" value="1"/>
</dbReference>
<dbReference type="PRINTS" id="PR00455">
    <property type="entry name" value="HTHTETR"/>
</dbReference>
<name>A0A1E5GIV2_9ENTE</name>
<dbReference type="InterPro" id="IPR001647">
    <property type="entry name" value="HTH_TetR"/>
</dbReference>
<proteinExistence type="predicted"/>
<sequence length="189" mass="22430">MDGFDKRKQQKIKQIFSASFELVTKYGFDKVKVDEIARKARVSPATIYNYFGTKEQLFQETVDHWIDSRIAEYEMILDSELSFSQKIKDLMMHEAKNIKILITLNQENPITTHYFLHEAEEKMESFYSKLIDQGKKEGYISSAYSEEILITHFKLFFHETNHYIHENSSEQIEQLLHLLFYGLFPHSTQ</sequence>
<feature type="domain" description="HTH tetR-type" evidence="3">
    <location>
        <begin position="9"/>
        <end position="69"/>
    </location>
</feature>
<evidence type="ECO:0000259" key="3">
    <source>
        <dbReference type="PROSITE" id="PS50977"/>
    </source>
</evidence>
<dbReference type="Gene3D" id="1.10.357.10">
    <property type="entry name" value="Tetracycline Repressor, domain 2"/>
    <property type="match status" value="1"/>
</dbReference>
<keyword evidence="1 2" id="KW-0238">DNA-binding</keyword>
<dbReference type="PANTHER" id="PTHR43479:SF21">
    <property type="entry name" value="TRANSCRIPTIONAL REGULATOR, TETR FAMILY"/>
    <property type="match status" value="1"/>
</dbReference>
<dbReference type="Proteomes" id="UP000094068">
    <property type="component" value="Unassembled WGS sequence"/>
</dbReference>
<dbReference type="GO" id="GO:0003677">
    <property type="term" value="F:DNA binding"/>
    <property type="evidence" value="ECO:0007669"/>
    <property type="project" value="UniProtKB-UniRule"/>
</dbReference>
<dbReference type="AlphaFoldDB" id="A0A1E5GIV2"/>
<evidence type="ECO:0000256" key="2">
    <source>
        <dbReference type="PROSITE-ProRule" id="PRU00335"/>
    </source>
</evidence>
<dbReference type="OrthoDB" id="9780939at2"/>
<organism evidence="4 5">
    <name type="scientific">Enterococcus ureasiticus</name>
    <dbReference type="NCBI Taxonomy" id="903984"/>
    <lineage>
        <taxon>Bacteria</taxon>
        <taxon>Bacillati</taxon>
        <taxon>Bacillota</taxon>
        <taxon>Bacilli</taxon>
        <taxon>Lactobacillales</taxon>
        <taxon>Enterococcaceae</taxon>
        <taxon>Enterococcus</taxon>
    </lineage>
</organism>
<keyword evidence="5" id="KW-1185">Reference proteome</keyword>